<name>A0ABN6DYT4_9BACT</name>
<dbReference type="EMBL" id="AP024355">
    <property type="protein sequence ID" value="BCR05296.1"/>
    <property type="molecule type" value="Genomic_DNA"/>
</dbReference>
<evidence type="ECO:0000313" key="3">
    <source>
        <dbReference type="EMBL" id="BCR05296.1"/>
    </source>
</evidence>
<evidence type="ECO:0000256" key="1">
    <source>
        <dbReference type="SAM" id="SignalP"/>
    </source>
</evidence>
<evidence type="ECO:0000313" key="4">
    <source>
        <dbReference type="Proteomes" id="UP001319827"/>
    </source>
</evidence>
<dbReference type="NCBIfam" id="TIGR02595">
    <property type="entry name" value="PEP_CTERM"/>
    <property type="match status" value="1"/>
</dbReference>
<dbReference type="RefSeq" id="WP_221248729.1">
    <property type="nucleotide sequence ID" value="NZ_AP024355.1"/>
</dbReference>
<feature type="domain" description="Ice-binding protein C-terminal" evidence="2">
    <location>
        <begin position="205"/>
        <end position="228"/>
    </location>
</feature>
<dbReference type="Pfam" id="PF07589">
    <property type="entry name" value="PEP-CTERM"/>
    <property type="match status" value="1"/>
</dbReference>
<proteinExistence type="predicted"/>
<reference evidence="3 4" key="1">
    <citation type="journal article" date="2016" name="C (Basel)">
        <title>Selective Growth of and Electricity Production by Marine Exoelectrogenic Bacteria in Self-Aggregated Hydrogel of Microbially Reduced Graphene Oxide.</title>
        <authorList>
            <person name="Yoshida N."/>
            <person name="Goto Y."/>
            <person name="Miyata Y."/>
        </authorList>
    </citation>
    <scope>NUCLEOTIDE SEQUENCE [LARGE SCALE GENOMIC DNA]</scope>
    <source>
        <strain evidence="3 4">NIT-T3</strain>
    </source>
</reference>
<feature type="signal peptide" evidence="1">
    <location>
        <begin position="1"/>
        <end position="22"/>
    </location>
</feature>
<protein>
    <recommendedName>
        <fullName evidence="2">Ice-binding protein C-terminal domain-containing protein</fullName>
    </recommendedName>
</protein>
<keyword evidence="4" id="KW-1185">Reference proteome</keyword>
<reference evidence="3 4" key="2">
    <citation type="journal article" date="2021" name="Int. J. Syst. Evol. Microbiol.">
        <title>Isolation and Polyphasic Characterization of Desulfuromonas versatilis sp. Nov., an Electrogenic Bacteria Capable of Versatile Metabolism Isolated from a Graphene Oxide-Reducing Enrichment Culture.</title>
        <authorList>
            <person name="Xie L."/>
            <person name="Yoshida N."/>
            <person name="Ishii S."/>
            <person name="Meng L."/>
        </authorList>
    </citation>
    <scope>NUCLEOTIDE SEQUENCE [LARGE SCALE GENOMIC DNA]</scope>
    <source>
        <strain evidence="3 4">NIT-T3</strain>
    </source>
</reference>
<organism evidence="3 4">
    <name type="scientific">Desulfuromonas versatilis</name>
    <dbReference type="NCBI Taxonomy" id="2802975"/>
    <lineage>
        <taxon>Bacteria</taxon>
        <taxon>Pseudomonadati</taxon>
        <taxon>Thermodesulfobacteriota</taxon>
        <taxon>Desulfuromonadia</taxon>
        <taxon>Desulfuromonadales</taxon>
        <taxon>Desulfuromonadaceae</taxon>
        <taxon>Desulfuromonas</taxon>
    </lineage>
</organism>
<gene>
    <name evidence="3" type="ORF">DESUT3_23650</name>
</gene>
<evidence type="ECO:0000259" key="2">
    <source>
        <dbReference type="Pfam" id="PF07589"/>
    </source>
</evidence>
<sequence>MKKFFAVTMFLAILSIASAAMAIPTYYGATDGGNFTAIWEGNQVPFDPTIAGGNGPGYYVWSNDDMRKSWSIRWTGYNDPLTDISATWYGTILLSGFGLDSVTPVSFEGPDTFGEGSVPFPFITFSSFSGPHWDGIDFVIDGPVGSSVVGFELGSTYLESLVLTNNPVMATDIYIGDNLANPQVIVSQYNLRSGGVVQRFDIPAPVPEPSTLILLGSGLVGLAYLKRRKKA</sequence>
<feature type="chain" id="PRO_5045469350" description="Ice-binding protein C-terminal domain-containing protein" evidence="1">
    <location>
        <begin position="23"/>
        <end position="231"/>
    </location>
</feature>
<keyword evidence="1" id="KW-0732">Signal</keyword>
<dbReference type="InterPro" id="IPR013424">
    <property type="entry name" value="Ice-binding_C"/>
</dbReference>
<accession>A0ABN6DYT4</accession>
<dbReference type="Proteomes" id="UP001319827">
    <property type="component" value="Chromosome"/>
</dbReference>